<gene>
    <name evidence="1" type="ORF">L484_016855</name>
</gene>
<reference evidence="2" key="1">
    <citation type="submission" date="2013-01" db="EMBL/GenBank/DDBJ databases">
        <title>Draft Genome Sequence of a Mulberry Tree, Morus notabilis C.K. Schneid.</title>
        <authorList>
            <person name="He N."/>
            <person name="Zhao S."/>
        </authorList>
    </citation>
    <scope>NUCLEOTIDE SEQUENCE</scope>
</reference>
<sequence length="70" mass="7987">MERLSKELLELDWTKFETALAGASYAGLSDLLKEHHCKKWYHHAVQDPLFTILPNTKGPFTSLIQVCNSN</sequence>
<accession>W9QEQ8</accession>
<evidence type="ECO:0000313" key="1">
    <source>
        <dbReference type="EMBL" id="EXB30994.1"/>
    </source>
</evidence>
<dbReference type="AlphaFoldDB" id="W9QEQ8"/>
<keyword evidence="2" id="KW-1185">Reference proteome</keyword>
<dbReference type="Proteomes" id="UP000030645">
    <property type="component" value="Unassembled WGS sequence"/>
</dbReference>
<dbReference type="EMBL" id="KE343500">
    <property type="protein sequence ID" value="EXB30994.1"/>
    <property type="molecule type" value="Genomic_DNA"/>
</dbReference>
<proteinExistence type="predicted"/>
<protein>
    <submittedName>
        <fullName evidence="1">Uncharacterized protein</fullName>
    </submittedName>
</protein>
<name>W9QEQ8_9ROSA</name>
<organism evidence="1 2">
    <name type="scientific">Morus notabilis</name>
    <dbReference type="NCBI Taxonomy" id="981085"/>
    <lineage>
        <taxon>Eukaryota</taxon>
        <taxon>Viridiplantae</taxon>
        <taxon>Streptophyta</taxon>
        <taxon>Embryophyta</taxon>
        <taxon>Tracheophyta</taxon>
        <taxon>Spermatophyta</taxon>
        <taxon>Magnoliopsida</taxon>
        <taxon>eudicotyledons</taxon>
        <taxon>Gunneridae</taxon>
        <taxon>Pentapetalae</taxon>
        <taxon>rosids</taxon>
        <taxon>fabids</taxon>
        <taxon>Rosales</taxon>
        <taxon>Moraceae</taxon>
        <taxon>Moreae</taxon>
        <taxon>Morus</taxon>
    </lineage>
</organism>
<evidence type="ECO:0000313" key="2">
    <source>
        <dbReference type="Proteomes" id="UP000030645"/>
    </source>
</evidence>